<dbReference type="GO" id="GO:0016020">
    <property type="term" value="C:membrane"/>
    <property type="evidence" value="ECO:0007669"/>
    <property type="project" value="TreeGrafter"/>
</dbReference>
<dbReference type="NCBIfam" id="NF004526">
    <property type="entry name" value="PRK05872.1"/>
    <property type="match status" value="1"/>
</dbReference>
<dbReference type="SUPFAM" id="SSF51735">
    <property type="entry name" value="NAD(P)-binding Rossmann-fold domains"/>
    <property type="match status" value="1"/>
</dbReference>
<keyword evidence="6" id="KW-1185">Reference proteome</keyword>
<dbReference type="RefSeq" id="WP_181568049.1">
    <property type="nucleotide sequence ID" value="NZ_CP059322.2"/>
</dbReference>
<dbReference type="Pfam" id="PF00106">
    <property type="entry name" value="adh_short"/>
    <property type="match status" value="1"/>
</dbReference>
<dbReference type="PANTHER" id="PTHR44196:SF1">
    <property type="entry name" value="DEHYDROGENASE_REDUCTASE SDR FAMILY MEMBER 7B"/>
    <property type="match status" value="1"/>
</dbReference>
<dbReference type="AlphaFoldDB" id="A0A7L6B0P7"/>
<reference evidence="6" key="1">
    <citation type="submission" date="2020-07" db="EMBL/GenBank/DDBJ databases">
        <title>A new Micromonospora strain with potent antibiotic activity isolated from the microbiome of a mid-Atlantic deep-sea sponge.</title>
        <authorList>
            <person name="Back C.R."/>
            <person name="Stennett H.L."/>
            <person name="Williams S.E."/>
            <person name="Wang L."/>
            <person name="Ojeda Gomez J."/>
            <person name="Abdulle O.M."/>
            <person name="Duffy T."/>
            <person name="Hendry K.R."/>
            <person name="Powell D."/>
            <person name="Stach J.E."/>
            <person name="Essex-Lopresti A.E."/>
            <person name="Willis C.L."/>
            <person name="Curnow P."/>
            <person name="Race P.R."/>
        </authorList>
    </citation>
    <scope>NUCLEOTIDE SEQUENCE [LARGE SCALE GENOMIC DNA]</scope>
    <source>
        <strain evidence="6">28ISP2-46</strain>
    </source>
</reference>
<dbReference type="PRINTS" id="PR00081">
    <property type="entry name" value="GDHRDH"/>
</dbReference>
<feature type="domain" description="Ketoreductase" evidence="4">
    <location>
        <begin position="14"/>
        <end position="193"/>
    </location>
</feature>
<dbReference type="GO" id="GO:0016491">
    <property type="term" value="F:oxidoreductase activity"/>
    <property type="evidence" value="ECO:0007669"/>
    <property type="project" value="UniProtKB-KW"/>
</dbReference>
<dbReference type="InterPro" id="IPR020904">
    <property type="entry name" value="Sc_DH/Rdtase_CS"/>
</dbReference>
<evidence type="ECO:0000256" key="1">
    <source>
        <dbReference type="ARBA" id="ARBA00006484"/>
    </source>
</evidence>
<dbReference type="PRINTS" id="PR00080">
    <property type="entry name" value="SDRFAMILY"/>
</dbReference>
<evidence type="ECO:0000313" key="5">
    <source>
        <dbReference type="EMBL" id="QLQ35517.1"/>
    </source>
</evidence>
<dbReference type="SMART" id="SM00822">
    <property type="entry name" value="PKS_KR"/>
    <property type="match status" value="1"/>
</dbReference>
<dbReference type="Proteomes" id="UP000510844">
    <property type="component" value="Chromosome"/>
</dbReference>
<gene>
    <name evidence="5" type="ORF">H1D33_19280</name>
</gene>
<proteinExistence type="inferred from homology"/>
<dbReference type="InterPro" id="IPR057326">
    <property type="entry name" value="KR_dom"/>
</dbReference>
<protein>
    <submittedName>
        <fullName evidence="5">SDR family oxidoreductase</fullName>
    </submittedName>
</protein>
<dbReference type="KEGG" id="mfeu:H1D33_19280"/>
<dbReference type="InterPro" id="IPR036291">
    <property type="entry name" value="NAD(P)-bd_dom_sf"/>
</dbReference>
<dbReference type="Gene3D" id="3.40.50.720">
    <property type="entry name" value="NAD(P)-binding Rossmann-like Domain"/>
    <property type="match status" value="1"/>
</dbReference>
<dbReference type="EMBL" id="CP059322">
    <property type="protein sequence ID" value="QLQ35517.1"/>
    <property type="molecule type" value="Genomic_DNA"/>
</dbReference>
<sequence length="297" mass="30542">MSIDGRPAGPLAGKVVLVTGAARGIGAHTARLAAARGARLALVGLEPDRLAALAAELGPGHVWFAADVTDQSALGAAVDGTLAALGGIDAVVANAGVANRGTIAVGDVEALVRTVEVNLVGVMRTAAATVPALIDRGGYLLIVSSAAAFAALPGMAAYCASKAGVEHFGTAIRLELAHRGVAVGTAHPSWVDTDLVREARADLPAFESALARLPWPMRRTTTVTECAEAFVRAIERRRRRVYVPRAVGAVQAVRSVLVSPLADRLVGRTARVTVPLIEEQARALGRGFGVSTPEARP</sequence>
<dbReference type="InterPro" id="IPR002347">
    <property type="entry name" value="SDR_fam"/>
</dbReference>
<evidence type="ECO:0000259" key="4">
    <source>
        <dbReference type="SMART" id="SM00822"/>
    </source>
</evidence>
<comment type="similarity">
    <text evidence="1 3">Belongs to the short-chain dehydrogenases/reductases (SDR) family.</text>
</comment>
<name>A0A7L6B0P7_9ACTN</name>
<keyword evidence="2" id="KW-0560">Oxidoreductase</keyword>
<dbReference type="CDD" id="cd05233">
    <property type="entry name" value="SDR_c"/>
    <property type="match status" value="1"/>
</dbReference>
<evidence type="ECO:0000256" key="2">
    <source>
        <dbReference type="ARBA" id="ARBA00023002"/>
    </source>
</evidence>
<accession>A0A7L6B0P7</accession>
<evidence type="ECO:0000256" key="3">
    <source>
        <dbReference type="RuleBase" id="RU000363"/>
    </source>
</evidence>
<reference evidence="5 6" key="2">
    <citation type="journal article" date="2021" name="Mar. Drugs">
        <title>A New Micromonospora Strain with Antibiotic Activity Isolated from the Microbiome of a Mid-Atlantic Deep-Sea Sponge.</title>
        <authorList>
            <person name="Back C.R."/>
            <person name="Stennett H.L."/>
            <person name="Williams S.E."/>
            <person name="Wang L."/>
            <person name="Ojeda Gomez J."/>
            <person name="Abdulle O.M."/>
            <person name="Duffy T."/>
            <person name="Neal C."/>
            <person name="Mantell J."/>
            <person name="Jepson M.A."/>
            <person name="Hendry K.R."/>
            <person name="Powell D."/>
            <person name="Stach J.E.M."/>
            <person name="Essex-Lopresti A.E."/>
            <person name="Willis C.L."/>
            <person name="Curnow P."/>
            <person name="Race P.R."/>
        </authorList>
    </citation>
    <scope>NUCLEOTIDE SEQUENCE [LARGE SCALE GENOMIC DNA]</scope>
    <source>
        <strain evidence="5 6">28ISP2-46</strain>
    </source>
</reference>
<evidence type="ECO:0000313" key="6">
    <source>
        <dbReference type="Proteomes" id="UP000510844"/>
    </source>
</evidence>
<organism evidence="5 6">
    <name type="scientific">Micromonospora robiginosa</name>
    <dbReference type="NCBI Taxonomy" id="2749844"/>
    <lineage>
        <taxon>Bacteria</taxon>
        <taxon>Bacillati</taxon>
        <taxon>Actinomycetota</taxon>
        <taxon>Actinomycetes</taxon>
        <taxon>Micromonosporales</taxon>
        <taxon>Micromonosporaceae</taxon>
        <taxon>Micromonospora</taxon>
    </lineage>
</organism>
<dbReference type="PROSITE" id="PS00061">
    <property type="entry name" value="ADH_SHORT"/>
    <property type="match status" value="1"/>
</dbReference>
<dbReference type="PANTHER" id="PTHR44196">
    <property type="entry name" value="DEHYDROGENASE/REDUCTASE SDR FAMILY MEMBER 7B"/>
    <property type="match status" value="1"/>
</dbReference>